<reference evidence="3" key="1">
    <citation type="submission" date="2023-05" db="EMBL/GenBank/DDBJ databases">
        <title>Nepenthes gracilis genome sequencing.</title>
        <authorList>
            <person name="Fukushima K."/>
        </authorList>
    </citation>
    <scope>NUCLEOTIDE SEQUENCE</scope>
    <source>
        <strain evidence="3">SING2019-196</strain>
    </source>
</reference>
<gene>
    <name evidence="3" type="ORF">Nepgr_009049</name>
</gene>
<evidence type="ECO:0000313" key="3">
    <source>
        <dbReference type="EMBL" id="GMH07209.1"/>
    </source>
</evidence>
<feature type="compositionally biased region" description="Basic and acidic residues" evidence="2">
    <location>
        <begin position="144"/>
        <end position="154"/>
    </location>
</feature>
<feature type="region of interest" description="Disordered" evidence="2">
    <location>
        <begin position="142"/>
        <end position="197"/>
    </location>
</feature>
<name>A0AAD3SAP9_NEPGR</name>
<dbReference type="PANTHER" id="PTHR36386">
    <property type="entry name" value="OS06G0683900 PROTEIN"/>
    <property type="match status" value="1"/>
</dbReference>
<feature type="coiled-coil region" evidence="1">
    <location>
        <begin position="216"/>
        <end position="243"/>
    </location>
</feature>
<dbReference type="AlphaFoldDB" id="A0AAD3SAP9"/>
<feature type="region of interest" description="Disordered" evidence="2">
    <location>
        <begin position="361"/>
        <end position="383"/>
    </location>
</feature>
<evidence type="ECO:0000313" key="4">
    <source>
        <dbReference type="Proteomes" id="UP001279734"/>
    </source>
</evidence>
<evidence type="ECO:0000256" key="1">
    <source>
        <dbReference type="SAM" id="Coils"/>
    </source>
</evidence>
<dbReference type="PANTHER" id="PTHR36386:SF1">
    <property type="entry name" value="OS06G0683900 PROTEIN"/>
    <property type="match status" value="1"/>
</dbReference>
<feature type="compositionally biased region" description="Basic and acidic residues" evidence="2">
    <location>
        <begin position="447"/>
        <end position="468"/>
    </location>
</feature>
<keyword evidence="1" id="KW-0175">Coiled coil</keyword>
<accession>A0AAD3SAP9</accession>
<evidence type="ECO:0000256" key="2">
    <source>
        <dbReference type="SAM" id="MobiDB-lite"/>
    </source>
</evidence>
<dbReference type="EMBL" id="BSYO01000007">
    <property type="protein sequence ID" value="GMH07209.1"/>
    <property type="molecule type" value="Genomic_DNA"/>
</dbReference>
<dbReference type="Proteomes" id="UP001279734">
    <property type="component" value="Unassembled WGS sequence"/>
</dbReference>
<proteinExistence type="predicted"/>
<comment type="caution">
    <text evidence="3">The sequence shown here is derived from an EMBL/GenBank/DDBJ whole genome shotgun (WGS) entry which is preliminary data.</text>
</comment>
<sequence length="617" mass="69573">MGWERPLEPFNIDGRTFPENKIQKHRTAPVERSTQRLIFLSTVEKLETQEINPSKRFHDLLRLPSKAIASSSILIFPTEFKSFPSSSLSIPETSALQYSEAMNARDIHIWDNAAFDNGELEYSTAFQFPWSTAKPLFLNLSESPKSDSSTKENHSPFIHSPHSTESSARIKPLHDNSLTGNTLSDQSRPSSKQEYSEKVISEIGNQEGGKENRCSERNIDSEIEVIEKEINRLSSRLEALRLEKVQRNAKSMEKRGKLVPAKFMEPRQKTRILDGLSKFEESITKSAKPKTLNRGVSMGPSEIIRGARRGISLGPAEIFSASKSKQLSKQEMVTPIPPSQSRRKSCFWKLQDIDEVKKVKNERGKSLSLSPNSRKSTSKLQASKQVATTTVVSKKFAKKEDGIVSSIQPKNLFKDGEKSVPAKKPFRNGRFVASRYNQTNGNSAINDLRKRSLPENEKEEGKRCDKKPASLAGKSTENRIKKRWEIPSEANTLVDNTPVTKMLDLVPKIRTARCINESPRDSGPAKRVSELIGRRSFFSMDDNGDDAEPSVFQAFSFAEGEVVKESYPITRTFHCIDEIPQDPEAAKKVAELIRWKSLFDYSDDDDLDSPTCQVLRF</sequence>
<feature type="compositionally biased region" description="Polar residues" evidence="2">
    <location>
        <begin position="176"/>
        <end position="193"/>
    </location>
</feature>
<keyword evidence="4" id="KW-1185">Reference proteome</keyword>
<feature type="compositionally biased region" description="Polar residues" evidence="2">
    <location>
        <begin position="367"/>
        <end position="383"/>
    </location>
</feature>
<organism evidence="3 4">
    <name type="scientific">Nepenthes gracilis</name>
    <name type="common">Slender pitcher plant</name>
    <dbReference type="NCBI Taxonomy" id="150966"/>
    <lineage>
        <taxon>Eukaryota</taxon>
        <taxon>Viridiplantae</taxon>
        <taxon>Streptophyta</taxon>
        <taxon>Embryophyta</taxon>
        <taxon>Tracheophyta</taxon>
        <taxon>Spermatophyta</taxon>
        <taxon>Magnoliopsida</taxon>
        <taxon>eudicotyledons</taxon>
        <taxon>Gunneridae</taxon>
        <taxon>Pentapetalae</taxon>
        <taxon>Caryophyllales</taxon>
        <taxon>Nepenthaceae</taxon>
        <taxon>Nepenthes</taxon>
    </lineage>
</organism>
<protein>
    <submittedName>
        <fullName evidence="3">Uncharacterized protein</fullName>
    </submittedName>
</protein>
<feature type="region of interest" description="Disordered" evidence="2">
    <location>
        <begin position="437"/>
        <end position="478"/>
    </location>
</feature>